<organism evidence="1 2">
    <name type="scientific">Streptomyces ardesiacus</name>
    <dbReference type="NCBI Taxonomy" id="285564"/>
    <lineage>
        <taxon>Bacteria</taxon>
        <taxon>Bacillati</taxon>
        <taxon>Actinomycetota</taxon>
        <taxon>Actinomycetes</taxon>
        <taxon>Kitasatosporales</taxon>
        <taxon>Streptomycetaceae</taxon>
        <taxon>Streptomyces</taxon>
    </lineage>
</organism>
<dbReference type="Proteomes" id="UP001617907">
    <property type="component" value="Unassembled WGS sequence"/>
</dbReference>
<comment type="caution">
    <text evidence="1">The sequence shown here is derived from an EMBL/GenBank/DDBJ whole genome shotgun (WGS) entry which is preliminary data.</text>
</comment>
<dbReference type="InterPro" id="IPR036691">
    <property type="entry name" value="Endo/exonu/phosph_ase_sf"/>
</dbReference>
<dbReference type="RefSeq" id="WP_350890945.1">
    <property type="nucleotide sequence ID" value="NZ_JBEOTR010000012.1"/>
</dbReference>
<accession>A0ABW8H588</accession>
<dbReference type="EMBL" id="JBIVPC010000003">
    <property type="protein sequence ID" value="MFJ6035885.1"/>
    <property type="molecule type" value="Genomic_DNA"/>
</dbReference>
<proteinExistence type="predicted"/>
<keyword evidence="1" id="KW-0378">Hydrolase</keyword>
<evidence type="ECO:0000313" key="1">
    <source>
        <dbReference type="EMBL" id="MFJ6035885.1"/>
    </source>
</evidence>
<dbReference type="GO" id="GO:0004519">
    <property type="term" value="F:endonuclease activity"/>
    <property type="evidence" value="ECO:0007669"/>
    <property type="project" value="UniProtKB-KW"/>
</dbReference>
<keyword evidence="1" id="KW-0540">Nuclease</keyword>
<dbReference type="Gene3D" id="3.60.10.10">
    <property type="entry name" value="Endonuclease/exonuclease/phosphatase"/>
    <property type="match status" value="1"/>
</dbReference>
<keyword evidence="1" id="KW-0255">Endonuclease</keyword>
<name>A0ABW8H588_9ACTN</name>
<keyword evidence="2" id="KW-1185">Reference proteome</keyword>
<reference evidence="1 2" key="1">
    <citation type="submission" date="2024-10" db="EMBL/GenBank/DDBJ databases">
        <title>The Natural Products Discovery Center: Release of the First 8490 Sequenced Strains for Exploring Actinobacteria Biosynthetic Diversity.</title>
        <authorList>
            <person name="Kalkreuter E."/>
            <person name="Kautsar S.A."/>
            <person name="Yang D."/>
            <person name="Bader C.D."/>
            <person name="Teijaro C.N."/>
            <person name="Fluegel L."/>
            <person name="Davis C.M."/>
            <person name="Simpson J.R."/>
            <person name="Lauterbach L."/>
            <person name="Steele A.D."/>
            <person name="Gui C."/>
            <person name="Meng S."/>
            <person name="Li G."/>
            <person name="Viehrig K."/>
            <person name="Ye F."/>
            <person name="Su P."/>
            <person name="Kiefer A.F."/>
            <person name="Nichols A."/>
            <person name="Cepeda A.J."/>
            <person name="Yan W."/>
            <person name="Fan B."/>
            <person name="Jiang Y."/>
            <person name="Adhikari A."/>
            <person name="Zheng C.-J."/>
            <person name="Schuster L."/>
            <person name="Cowan T.M."/>
            <person name="Smanski M.J."/>
            <person name="Chevrette M.G."/>
            <person name="De Carvalho L.P.S."/>
            <person name="Shen B."/>
        </authorList>
    </citation>
    <scope>NUCLEOTIDE SEQUENCE [LARGE SCALE GENOMIC DNA]</scope>
    <source>
        <strain evidence="1 2">NPDC093086</strain>
    </source>
</reference>
<gene>
    <name evidence="1" type="ORF">ACIQFM_06475</name>
</gene>
<protein>
    <submittedName>
        <fullName evidence="1">Endonuclease/exonuclease/phosphatase family protein</fullName>
    </submittedName>
</protein>
<evidence type="ECO:0000313" key="2">
    <source>
        <dbReference type="Proteomes" id="UP001617907"/>
    </source>
</evidence>
<sequence length="328" mass="36756">MSMQDRVRLMLWNLERDGGPETQPGILPTRWRQGYEEVLKPQQPDWLAMLELKYSQTRPDAPPAEKRAAQRRFDAAQQILGMRGFRAAVGQRANPTGVFIRERVFPSFRQRHHPVGHSAPPTHVELWLPDAPTVPILTASFHNAFCNPAQRRSEAMDLTELVDKVKAHHTDPAGDRTACWLFGDTNEYPVPVGEQVPAIDWSRVTDVVHRRHRAIKQPDGTWVSCTAVDEIMHDCGMHDPARWAAHRLGQTTALAATAGHAAAGQGGPRRIDRGYLDAWSVQAVEDVRVLDTTGLSDHHAVIVDLSRRKLIEGLHRRTSAIAPWSLVV</sequence>
<dbReference type="SUPFAM" id="SSF56219">
    <property type="entry name" value="DNase I-like"/>
    <property type="match status" value="1"/>
</dbReference>